<reference evidence="2" key="1">
    <citation type="submission" date="2014-05" db="EMBL/GenBank/DDBJ databases">
        <authorList>
            <person name="Chronopoulou M."/>
        </authorList>
    </citation>
    <scope>NUCLEOTIDE SEQUENCE</scope>
    <source>
        <tissue evidence="2">Whole organism</tissue>
    </source>
</reference>
<feature type="chain" id="PRO_5005487945" evidence="1">
    <location>
        <begin position="17"/>
        <end position="46"/>
    </location>
</feature>
<keyword evidence="1" id="KW-0732">Signal</keyword>
<protein>
    <submittedName>
        <fullName evidence="2">Uncharacterized protein</fullName>
    </submittedName>
</protein>
<feature type="signal peptide" evidence="1">
    <location>
        <begin position="1"/>
        <end position="16"/>
    </location>
</feature>
<name>A0A0K2TP65_LEPSM</name>
<dbReference type="AlphaFoldDB" id="A0A0K2TP65"/>
<dbReference type="EMBL" id="HACA01010472">
    <property type="protein sequence ID" value="CDW27833.1"/>
    <property type="molecule type" value="Transcribed_RNA"/>
</dbReference>
<accession>A0A0K2TP65</accession>
<evidence type="ECO:0000256" key="1">
    <source>
        <dbReference type="SAM" id="SignalP"/>
    </source>
</evidence>
<organism evidence="2">
    <name type="scientific">Lepeophtheirus salmonis</name>
    <name type="common">Salmon louse</name>
    <name type="synonym">Caligus salmonis</name>
    <dbReference type="NCBI Taxonomy" id="72036"/>
    <lineage>
        <taxon>Eukaryota</taxon>
        <taxon>Metazoa</taxon>
        <taxon>Ecdysozoa</taxon>
        <taxon>Arthropoda</taxon>
        <taxon>Crustacea</taxon>
        <taxon>Multicrustacea</taxon>
        <taxon>Hexanauplia</taxon>
        <taxon>Copepoda</taxon>
        <taxon>Siphonostomatoida</taxon>
        <taxon>Caligidae</taxon>
        <taxon>Lepeophtheirus</taxon>
    </lineage>
</organism>
<proteinExistence type="predicted"/>
<evidence type="ECO:0000313" key="2">
    <source>
        <dbReference type="EMBL" id="CDW27833.1"/>
    </source>
</evidence>
<sequence length="46" mass="5435">MAKCYADIILIKIILACFCVDRPHITNTQKRKRKPSYLNKNKKEKV</sequence>